<evidence type="ECO:0000256" key="1">
    <source>
        <dbReference type="SAM" id="MobiDB-lite"/>
    </source>
</evidence>
<feature type="region of interest" description="Disordered" evidence="1">
    <location>
        <begin position="319"/>
        <end position="606"/>
    </location>
</feature>
<organism evidence="2 3">
    <name type="scientific">Streptomyces sanglieri</name>
    <dbReference type="NCBI Taxonomy" id="193460"/>
    <lineage>
        <taxon>Bacteria</taxon>
        <taxon>Bacillati</taxon>
        <taxon>Actinomycetota</taxon>
        <taxon>Actinomycetes</taxon>
        <taxon>Kitasatosporales</taxon>
        <taxon>Streptomycetaceae</taxon>
        <taxon>Streptomyces</taxon>
    </lineage>
</organism>
<feature type="compositionally biased region" description="Gly residues" evidence="1">
    <location>
        <begin position="21"/>
        <end position="31"/>
    </location>
</feature>
<proteinExistence type="predicted"/>
<feature type="compositionally biased region" description="Low complexity" evidence="1">
    <location>
        <begin position="325"/>
        <end position="337"/>
    </location>
</feature>
<feature type="region of interest" description="Disordered" evidence="1">
    <location>
        <begin position="1"/>
        <end position="75"/>
    </location>
</feature>
<reference evidence="3" key="1">
    <citation type="journal article" date="2019" name="Int. J. Syst. Evol. Microbiol.">
        <title>The Global Catalogue of Microorganisms (GCM) 10K type strain sequencing project: providing services to taxonomists for standard genome sequencing and annotation.</title>
        <authorList>
            <consortium name="The Broad Institute Genomics Platform"/>
            <consortium name="The Broad Institute Genome Sequencing Center for Infectious Disease"/>
            <person name="Wu L."/>
            <person name="Ma J."/>
        </authorList>
    </citation>
    <scope>NUCLEOTIDE SEQUENCE [LARGE SCALE GENOMIC DNA]</scope>
    <source>
        <strain evidence="3">JCM 12607</strain>
    </source>
</reference>
<feature type="compositionally biased region" description="Low complexity" evidence="1">
    <location>
        <begin position="510"/>
        <end position="520"/>
    </location>
</feature>
<gene>
    <name evidence="2" type="ORF">ACFQ2K_14885</name>
</gene>
<evidence type="ECO:0000313" key="2">
    <source>
        <dbReference type="EMBL" id="MFD0623868.1"/>
    </source>
</evidence>
<evidence type="ECO:0008006" key="4">
    <source>
        <dbReference type="Google" id="ProtNLM"/>
    </source>
</evidence>
<feature type="compositionally biased region" description="Low complexity" evidence="1">
    <location>
        <begin position="362"/>
        <end position="371"/>
    </location>
</feature>
<feature type="compositionally biased region" description="Low complexity" evidence="1">
    <location>
        <begin position="32"/>
        <end position="43"/>
    </location>
</feature>
<feature type="compositionally biased region" description="Low complexity" evidence="1">
    <location>
        <begin position="563"/>
        <end position="574"/>
    </location>
</feature>
<accession>A0ABW2WRK9</accession>
<feature type="compositionally biased region" description="Low complexity" evidence="1">
    <location>
        <begin position="215"/>
        <end position="271"/>
    </location>
</feature>
<feature type="region of interest" description="Disordered" evidence="1">
    <location>
        <begin position="131"/>
        <end position="278"/>
    </location>
</feature>
<keyword evidence="3" id="KW-1185">Reference proteome</keyword>
<feature type="compositionally biased region" description="Low complexity" evidence="1">
    <location>
        <begin position="396"/>
        <end position="412"/>
    </location>
</feature>
<dbReference type="Proteomes" id="UP001596915">
    <property type="component" value="Unassembled WGS sequence"/>
</dbReference>
<evidence type="ECO:0000313" key="3">
    <source>
        <dbReference type="Proteomes" id="UP001596915"/>
    </source>
</evidence>
<comment type="caution">
    <text evidence="2">The sequence shown here is derived from an EMBL/GenBank/DDBJ whole genome shotgun (WGS) entry which is preliminary data.</text>
</comment>
<feature type="compositionally biased region" description="Low complexity" evidence="1">
    <location>
        <begin position="147"/>
        <end position="169"/>
    </location>
</feature>
<feature type="compositionally biased region" description="Basic and acidic residues" evidence="1">
    <location>
        <begin position="44"/>
        <end position="58"/>
    </location>
</feature>
<sequence length="606" mass="59185">MGLGNWFRRAGGQQPPTPSWDGGGAEAGTGTGSASAPAVAPEPEAGRSDIGAGRRDGGRGGSGEGDGDWDGGWRRVAPPAVTVARSSIGVSDGLRFRDGLASWQNLAFAGELGHAVLPSAPVGLIHGVARPGGARSTAPGGPLLLRAAPTGADGEAEAAAGPAPASAGRATGGGDRARGRSSAPTTVQRSSSTKSSGSSGNGAPGRQDRGGGATAGEAAGAAAPARSTSRAGGTAPGAAAARGPATASASQQATDTAPAPVSLRRAGPAAVRPRRTAPPLIIARRPAMTLRRIAGVLPPTASVPATTAAAATASNSVEQQGGYGDVAPAAPPGAVLPTDHTAGRPTAAPVRPALGKPLRELPTGAVTPGPAASGGGVPSAPDGPEAAAMPVLQRLASDTAAPAADTPSPEASGPTVRQAPSDRPRLPGSPAPQSSPREVSGSPARARGGIGAPLTSLPSTARLQNDAPLLGDRRRAQPGSATPPPTASSSSSSESVEPVSKALNAPAEMPVRSSAAPARSGGPGGPGGSAPEPAAVQRVVDPARPNTPPRARRRLRRSPLPVPSRRYVSAGSPRSGRRGGRLGPLPGDRQSSFSGRGASSRAEPWT</sequence>
<name>A0ABW2WRK9_9ACTN</name>
<protein>
    <recommendedName>
        <fullName evidence="4">Syndecan 1</fullName>
    </recommendedName>
</protein>
<feature type="compositionally biased region" description="Low complexity" evidence="1">
    <location>
        <begin position="487"/>
        <end position="500"/>
    </location>
</feature>
<feature type="compositionally biased region" description="Low complexity" evidence="1">
    <location>
        <begin position="583"/>
        <end position="606"/>
    </location>
</feature>
<dbReference type="EMBL" id="JBHTGL010000008">
    <property type="protein sequence ID" value="MFD0623868.1"/>
    <property type="molecule type" value="Genomic_DNA"/>
</dbReference>